<feature type="compositionally biased region" description="Pro residues" evidence="1">
    <location>
        <begin position="272"/>
        <end position="288"/>
    </location>
</feature>
<feature type="signal peptide" evidence="2">
    <location>
        <begin position="1"/>
        <end position="16"/>
    </location>
</feature>
<evidence type="ECO:0000313" key="3">
    <source>
        <dbReference type="EMBL" id="CAK0819158.1"/>
    </source>
</evidence>
<proteinExistence type="predicted"/>
<dbReference type="InterPro" id="IPR013320">
    <property type="entry name" value="ConA-like_dom_sf"/>
</dbReference>
<name>A0ABN9RJ69_9DINO</name>
<keyword evidence="4" id="KW-1185">Reference proteome</keyword>
<dbReference type="Pfam" id="PF13385">
    <property type="entry name" value="Laminin_G_3"/>
    <property type="match status" value="1"/>
</dbReference>
<gene>
    <name evidence="3" type="ORF">PCOR1329_LOCUS21215</name>
</gene>
<protein>
    <submittedName>
        <fullName evidence="3">Uncharacterized protein</fullName>
    </submittedName>
</protein>
<evidence type="ECO:0000256" key="2">
    <source>
        <dbReference type="SAM" id="SignalP"/>
    </source>
</evidence>
<organism evidence="3 4">
    <name type="scientific">Prorocentrum cordatum</name>
    <dbReference type="NCBI Taxonomy" id="2364126"/>
    <lineage>
        <taxon>Eukaryota</taxon>
        <taxon>Sar</taxon>
        <taxon>Alveolata</taxon>
        <taxon>Dinophyceae</taxon>
        <taxon>Prorocentrales</taxon>
        <taxon>Prorocentraceae</taxon>
        <taxon>Prorocentrum</taxon>
    </lineage>
</organism>
<feature type="chain" id="PRO_5045709252" evidence="2">
    <location>
        <begin position="17"/>
        <end position="604"/>
    </location>
</feature>
<sequence length="604" mass="63028">MARFLLMASLVGGAAAATWTSPWTACWVALFAQGIPTAASLGLQVATQDAFRAVPASGTLELELVASDATATTWPSTVGGLIASFSGNAAKNDDVGGVVAVDVRGSSDTARVNGLNIGPAAKPQLTIEMWVYMHSKDGYVGWASGPDEGGGYDRSIVLHDIRFHGISLCVGHAGWGSNINMPLQTWTHLVGTWDQGNYAYLYVNGVQYGPEPVTKNEQGNYFLIGNRFAGDWQYNTDISVSAVRVWSSILGQSDVDELYARGASGAAGQLQPPTPAPTAAPTPAPTPAPTGSWYAGPTSTSCASFCATLGLTCEDRVISTQAEMESIAESLDMLSTQSGLAADSGGYAGAKCIGYSDGNGHAWSGLRAWYRSRPSHGPCYFDYTVSGVQDHCQHSWGKTTDAPFCYCSGLPNPTAAPTPATPPPASGAGAGASAVGDPHLQNIHGERFDLMQAGKHVLINVPRGMSAENALLRVQAAARRLGGQCADMYFQQLNVTGSWAEVKQAGGYHYSVSQHDAKGPEWVAFGKVELKVVHGRTDSGLLYLNLYVKHLGRAGFAVGGLLGEDDHGDVSAAPDSCAQRLALVAGTRGGRGPEVASVAVASLA</sequence>
<dbReference type="Proteomes" id="UP001189429">
    <property type="component" value="Unassembled WGS sequence"/>
</dbReference>
<comment type="caution">
    <text evidence="3">The sequence shown here is derived from an EMBL/GenBank/DDBJ whole genome shotgun (WGS) entry which is preliminary data.</text>
</comment>
<accession>A0ABN9RJ69</accession>
<dbReference type="EMBL" id="CAUYUJ010006958">
    <property type="protein sequence ID" value="CAK0819158.1"/>
    <property type="molecule type" value="Genomic_DNA"/>
</dbReference>
<dbReference type="SUPFAM" id="SSF49899">
    <property type="entry name" value="Concanavalin A-like lectins/glucanases"/>
    <property type="match status" value="1"/>
</dbReference>
<reference evidence="3" key="1">
    <citation type="submission" date="2023-10" db="EMBL/GenBank/DDBJ databases">
        <authorList>
            <person name="Chen Y."/>
            <person name="Shah S."/>
            <person name="Dougan E. K."/>
            <person name="Thang M."/>
            <person name="Chan C."/>
        </authorList>
    </citation>
    <scope>NUCLEOTIDE SEQUENCE [LARGE SCALE GENOMIC DNA]</scope>
</reference>
<evidence type="ECO:0000256" key="1">
    <source>
        <dbReference type="SAM" id="MobiDB-lite"/>
    </source>
</evidence>
<evidence type="ECO:0000313" key="4">
    <source>
        <dbReference type="Proteomes" id="UP001189429"/>
    </source>
</evidence>
<dbReference type="Gene3D" id="2.60.120.200">
    <property type="match status" value="1"/>
</dbReference>
<keyword evidence="2" id="KW-0732">Signal</keyword>
<feature type="region of interest" description="Disordered" evidence="1">
    <location>
        <begin position="266"/>
        <end position="292"/>
    </location>
</feature>